<evidence type="ECO:0008006" key="5">
    <source>
        <dbReference type="Google" id="ProtNLM"/>
    </source>
</evidence>
<keyword evidence="4" id="KW-1185">Reference proteome</keyword>
<evidence type="ECO:0000256" key="2">
    <source>
        <dbReference type="SAM" id="Phobius"/>
    </source>
</evidence>
<keyword evidence="2" id="KW-0812">Transmembrane</keyword>
<dbReference type="RefSeq" id="WP_286215808.1">
    <property type="nucleotide sequence ID" value="NZ_AP027736.1"/>
</dbReference>
<feature type="compositionally biased region" description="Low complexity" evidence="1">
    <location>
        <begin position="43"/>
        <end position="54"/>
    </location>
</feature>
<keyword evidence="2" id="KW-1133">Transmembrane helix</keyword>
<gene>
    <name evidence="3" type="ORF">Lsed01_00179</name>
</gene>
<evidence type="ECO:0000313" key="4">
    <source>
        <dbReference type="Proteomes" id="UP001426770"/>
    </source>
</evidence>
<dbReference type="Proteomes" id="UP001426770">
    <property type="component" value="Unassembled WGS sequence"/>
</dbReference>
<name>A0ABP9WDY9_9MICO</name>
<sequence length="132" mass="14198">MARSSRRQTRIGCLPGFLIIGLFVAGIWWFTDAITGGSDPQSTTANTTPATVETGIADPEPTAPSADVPWEDYDTSVRERIDAMGADADCAGLQAEFDTADANNGITMDRTGHNNADLMGYIDEWMQLASCY</sequence>
<feature type="transmembrane region" description="Helical" evidence="2">
    <location>
        <begin position="12"/>
        <end position="31"/>
    </location>
</feature>
<evidence type="ECO:0000313" key="3">
    <source>
        <dbReference type="EMBL" id="GAA5517769.1"/>
    </source>
</evidence>
<feature type="region of interest" description="Disordered" evidence="1">
    <location>
        <begin position="38"/>
        <end position="70"/>
    </location>
</feature>
<evidence type="ECO:0000256" key="1">
    <source>
        <dbReference type="SAM" id="MobiDB-lite"/>
    </source>
</evidence>
<keyword evidence="2" id="KW-0472">Membrane</keyword>
<reference evidence="3 4" key="1">
    <citation type="submission" date="2024-02" db="EMBL/GenBank/DDBJ databases">
        <title>Lysinimicrobium sediminis NBRC 112286.</title>
        <authorList>
            <person name="Ichikawa N."/>
            <person name="Katano-Makiyama Y."/>
            <person name="Hidaka K."/>
        </authorList>
    </citation>
    <scope>NUCLEOTIDE SEQUENCE [LARGE SCALE GENOMIC DNA]</scope>
    <source>
        <strain evidence="3 4">NBRC 112286</strain>
    </source>
</reference>
<accession>A0ABP9WDY9</accession>
<protein>
    <recommendedName>
        <fullName evidence="5">DUF732 domain-containing protein</fullName>
    </recommendedName>
</protein>
<organism evidence="3 4">
    <name type="scientific">Demequina sediminis</name>
    <dbReference type="NCBI Taxonomy" id="1930058"/>
    <lineage>
        <taxon>Bacteria</taxon>
        <taxon>Bacillati</taxon>
        <taxon>Actinomycetota</taxon>
        <taxon>Actinomycetes</taxon>
        <taxon>Micrococcales</taxon>
        <taxon>Demequinaceae</taxon>
        <taxon>Demequina</taxon>
    </lineage>
</organism>
<dbReference type="EMBL" id="BAABRR010000001">
    <property type="protein sequence ID" value="GAA5517769.1"/>
    <property type="molecule type" value="Genomic_DNA"/>
</dbReference>
<comment type="caution">
    <text evidence="3">The sequence shown here is derived from an EMBL/GenBank/DDBJ whole genome shotgun (WGS) entry which is preliminary data.</text>
</comment>
<proteinExistence type="predicted"/>